<dbReference type="Gene3D" id="3.40.47.10">
    <property type="match status" value="2"/>
</dbReference>
<feature type="domain" description="Thiolase C-terminal" evidence="8">
    <location>
        <begin position="275"/>
        <end position="394"/>
    </location>
</feature>
<dbReference type="PROSITE" id="PS00099">
    <property type="entry name" value="THIOLASE_3"/>
    <property type="match status" value="1"/>
</dbReference>
<evidence type="ECO:0000313" key="10">
    <source>
        <dbReference type="Proteomes" id="UP000192513"/>
    </source>
</evidence>
<evidence type="ECO:0000313" key="9">
    <source>
        <dbReference type="EMBL" id="ORB41010.1"/>
    </source>
</evidence>
<dbReference type="GO" id="GO:0010124">
    <property type="term" value="P:phenylacetate catabolic process"/>
    <property type="evidence" value="ECO:0007669"/>
    <property type="project" value="TreeGrafter"/>
</dbReference>
<sequence>MTPTTSRAAIVAAARTPIGTARKGTLTHMPAVELAKPVIAAAIKRSEFDATEFDDLVLAESMQGGGDSARYVAVDLGLTGIPGMAVNRQCASSLSAVAVAAGQIAAGMSRAILAGGMESLSTTPLLRKRKPFTSGKSLDDYEDPWSPLSHPPTADAPALDMSITVAHNCAVQYGISRQDQDEWALRSHQRAVKAIDAGSFVDEIVPLRVPQADGTTVTFAEDEHPRRATTLEALSGLNVLHPEIDGFTVTAGNSSGLNDAAAVLALARPDTDKDVLADVLSWGAVGVPPNRTGSGPIWAIPKALELAGRKLADVALFEINEAFAAQAVACSRELGLDEEIVNVYGSGISLGHPIAATGARMVTTAIYELRRRGGGIGVLSMCAGGGMGAAMVIEVA</sequence>
<dbReference type="PANTHER" id="PTHR43853">
    <property type="entry name" value="3-KETOACYL-COA THIOLASE, PEROXISOMAL"/>
    <property type="match status" value="1"/>
</dbReference>
<evidence type="ECO:0000256" key="2">
    <source>
        <dbReference type="ARBA" id="ARBA00022679"/>
    </source>
</evidence>
<evidence type="ECO:0000256" key="1">
    <source>
        <dbReference type="ARBA" id="ARBA00010982"/>
    </source>
</evidence>
<evidence type="ECO:0000256" key="4">
    <source>
        <dbReference type="ARBA" id="ARBA00024073"/>
    </source>
</evidence>
<dbReference type="GO" id="GO:0005737">
    <property type="term" value="C:cytoplasm"/>
    <property type="evidence" value="ECO:0007669"/>
    <property type="project" value="UniProtKB-ARBA"/>
</dbReference>
<comment type="caution">
    <text evidence="9">The sequence shown here is derived from an EMBL/GenBank/DDBJ whole genome shotgun (WGS) entry which is preliminary data.</text>
</comment>
<keyword evidence="3 6" id="KW-0012">Acyltransferase</keyword>
<dbReference type="Pfam" id="PF00108">
    <property type="entry name" value="Thiolase_N"/>
    <property type="match status" value="1"/>
</dbReference>
<dbReference type="STRING" id="590652.BST39_12385"/>
<dbReference type="Pfam" id="PF02803">
    <property type="entry name" value="Thiolase_C"/>
    <property type="match status" value="1"/>
</dbReference>
<dbReference type="AlphaFoldDB" id="A0A1X0IAY2"/>
<dbReference type="EMBL" id="MVIE01000013">
    <property type="protein sequence ID" value="ORB41010.1"/>
    <property type="molecule type" value="Genomic_DNA"/>
</dbReference>
<dbReference type="GO" id="GO:0006635">
    <property type="term" value="P:fatty acid beta-oxidation"/>
    <property type="evidence" value="ECO:0007669"/>
    <property type="project" value="TreeGrafter"/>
</dbReference>
<dbReference type="InterPro" id="IPR020615">
    <property type="entry name" value="Thiolase_acyl_enz_int_AS"/>
</dbReference>
<dbReference type="PROSITE" id="PS00098">
    <property type="entry name" value="THIOLASE_1"/>
    <property type="match status" value="1"/>
</dbReference>
<dbReference type="InterPro" id="IPR002155">
    <property type="entry name" value="Thiolase"/>
</dbReference>
<dbReference type="InterPro" id="IPR016039">
    <property type="entry name" value="Thiolase-like"/>
</dbReference>
<dbReference type="SUPFAM" id="SSF53901">
    <property type="entry name" value="Thiolase-like"/>
    <property type="match status" value="2"/>
</dbReference>
<evidence type="ECO:0000256" key="3">
    <source>
        <dbReference type="ARBA" id="ARBA00023315"/>
    </source>
</evidence>
<keyword evidence="2 6" id="KW-0808">Transferase</keyword>
<feature type="active site" description="Proton acceptor" evidence="5">
    <location>
        <position position="382"/>
    </location>
</feature>
<dbReference type="PANTHER" id="PTHR43853:SF3">
    <property type="entry name" value="ACETYL-COA C-ACETYLTRANSFERASE YHFS-RELATED"/>
    <property type="match status" value="1"/>
</dbReference>
<reference evidence="9 10" key="1">
    <citation type="submission" date="2017-02" db="EMBL/GenBank/DDBJ databases">
        <title>The new phylogeny of genus Mycobacterium.</title>
        <authorList>
            <person name="Tortoli E."/>
            <person name="Trovato A."/>
            <person name="Cirillo D.M."/>
        </authorList>
    </citation>
    <scope>NUCLEOTIDE SEQUENCE [LARGE SCALE GENOMIC DNA]</scope>
    <source>
        <strain evidence="9 10">DSM 45000</strain>
    </source>
</reference>
<dbReference type="InterPro" id="IPR020617">
    <property type="entry name" value="Thiolase_C"/>
</dbReference>
<dbReference type="NCBIfam" id="TIGR01930">
    <property type="entry name" value="AcCoA-C-Actrans"/>
    <property type="match status" value="1"/>
</dbReference>
<name>A0A1X0IAY2_9MYCO</name>
<evidence type="ECO:0000259" key="7">
    <source>
        <dbReference type="Pfam" id="PF00108"/>
    </source>
</evidence>
<protein>
    <recommendedName>
        <fullName evidence="4">acetyl-CoA C-acyltransferase</fullName>
        <ecNumber evidence="4">2.3.1.16</ecNumber>
    </recommendedName>
</protein>
<feature type="domain" description="Thiolase N-terminal" evidence="7">
    <location>
        <begin position="9"/>
        <end position="267"/>
    </location>
</feature>
<dbReference type="PIRSF" id="PIRSF000429">
    <property type="entry name" value="Ac-CoA_Ac_transf"/>
    <property type="match status" value="1"/>
</dbReference>
<dbReference type="Proteomes" id="UP000192513">
    <property type="component" value="Unassembled WGS sequence"/>
</dbReference>
<feature type="active site" description="Acyl-thioester intermediate" evidence="5">
    <location>
        <position position="90"/>
    </location>
</feature>
<organism evidence="9 10">
    <name type="scientific">Mycobacterium paraseoulense</name>
    <dbReference type="NCBI Taxonomy" id="590652"/>
    <lineage>
        <taxon>Bacteria</taxon>
        <taxon>Bacillati</taxon>
        <taxon>Actinomycetota</taxon>
        <taxon>Actinomycetes</taxon>
        <taxon>Mycobacteriales</taxon>
        <taxon>Mycobacteriaceae</taxon>
        <taxon>Mycobacterium</taxon>
    </lineage>
</organism>
<evidence type="ECO:0000259" key="8">
    <source>
        <dbReference type="Pfam" id="PF02803"/>
    </source>
</evidence>
<dbReference type="CDD" id="cd00751">
    <property type="entry name" value="thiolase"/>
    <property type="match status" value="1"/>
</dbReference>
<dbReference type="GO" id="GO:0003988">
    <property type="term" value="F:acetyl-CoA C-acyltransferase activity"/>
    <property type="evidence" value="ECO:0007669"/>
    <property type="project" value="UniProtKB-EC"/>
</dbReference>
<dbReference type="InterPro" id="IPR020610">
    <property type="entry name" value="Thiolase_AS"/>
</dbReference>
<feature type="active site" description="Proton acceptor" evidence="5">
    <location>
        <position position="352"/>
    </location>
</feature>
<dbReference type="OrthoDB" id="9764638at2"/>
<dbReference type="InterPro" id="IPR020616">
    <property type="entry name" value="Thiolase_N"/>
</dbReference>
<dbReference type="RefSeq" id="WP_083172004.1">
    <property type="nucleotide sequence ID" value="NZ_AP022619.1"/>
</dbReference>
<comment type="similarity">
    <text evidence="1 6">Belongs to the thiolase-like superfamily. Thiolase family.</text>
</comment>
<evidence type="ECO:0000256" key="5">
    <source>
        <dbReference type="PIRSR" id="PIRSR000429-1"/>
    </source>
</evidence>
<dbReference type="EC" id="2.3.1.16" evidence="4"/>
<dbReference type="InterPro" id="IPR050215">
    <property type="entry name" value="Thiolase-like_sf_Thiolase"/>
</dbReference>
<accession>A0A1X0IAY2</accession>
<keyword evidence="10" id="KW-1185">Reference proteome</keyword>
<evidence type="ECO:0000256" key="6">
    <source>
        <dbReference type="RuleBase" id="RU003557"/>
    </source>
</evidence>
<proteinExistence type="inferred from homology"/>
<gene>
    <name evidence="9" type="ORF">BST39_12385</name>
</gene>